<dbReference type="InterPro" id="IPR017884">
    <property type="entry name" value="SANT_dom"/>
</dbReference>
<keyword evidence="4" id="KW-1185">Reference proteome</keyword>
<dbReference type="OrthoDB" id="10258692at2759"/>
<evidence type="ECO:0000313" key="3">
    <source>
        <dbReference type="EMBL" id="KDQ07436.1"/>
    </source>
</evidence>
<feature type="compositionally biased region" description="Pro residues" evidence="1">
    <location>
        <begin position="19"/>
        <end position="29"/>
    </location>
</feature>
<feature type="region of interest" description="Disordered" evidence="1">
    <location>
        <begin position="304"/>
        <end position="327"/>
    </location>
</feature>
<dbReference type="InParanoid" id="A0A067M790"/>
<name>A0A067M790_BOTB1</name>
<dbReference type="EMBL" id="KL198107">
    <property type="protein sequence ID" value="KDQ07436.1"/>
    <property type="molecule type" value="Genomic_DNA"/>
</dbReference>
<dbReference type="Pfam" id="PF00249">
    <property type="entry name" value="Myb_DNA-binding"/>
    <property type="match status" value="1"/>
</dbReference>
<accession>A0A067M790</accession>
<feature type="domain" description="SANT" evidence="2">
    <location>
        <begin position="248"/>
        <end position="294"/>
    </location>
</feature>
<gene>
    <name evidence="3" type="ORF">BOTBODRAFT_120081</name>
</gene>
<dbReference type="STRING" id="930990.A0A067M790"/>
<dbReference type="InterPro" id="IPR001005">
    <property type="entry name" value="SANT/Myb"/>
</dbReference>
<feature type="compositionally biased region" description="Basic residues" evidence="1">
    <location>
        <begin position="304"/>
        <end position="316"/>
    </location>
</feature>
<dbReference type="InterPro" id="IPR051571">
    <property type="entry name" value="N-CoR_corepressor"/>
</dbReference>
<feature type="region of interest" description="Disordered" evidence="1">
    <location>
        <begin position="1"/>
        <end position="34"/>
    </location>
</feature>
<dbReference type="Gene3D" id="1.10.10.60">
    <property type="entry name" value="Homeodomain-like"/>
    <property type="match status" value="1"/>
</dbReference>
<protein>
    <recommendedName>
        <fullName evidence="2">SANT domain-containing protein</fullName>
    </recommendedName>
</protein>
<dbReference type="SUPFAM" id="SSF46689">
    <property type="entry name" value="Homeodomain-like"/>
    <property type="match status" value="1"/>
</dbReference>
<proteinExistence type="predicted"/>
<reference evidence="4" key="1">
    <citation type="journal article" date="2014" name="Proc. Natl. Acad. Sci. U.S.A.">
        <title>Extensive sampling of basidiomycete genomes demonstrates inadequacy of the white-rot/brown-rot paradigm for wood decay fungi.</title>
        <authorList>
            <person name="Riley R."/>
            <person name="Salamov A.A."/>
            <person name="Brown D.W."/>
            <person name="Nagy L.G."/>
            <person name="Floudas D."/>
            <person name="Held B.W."/>
            <person name="Levasseur A."/>
            <person name="Lombard V."/>
            <person name="Morin E."/>
            <person name="Otillar R."/>
            <person name="Lindquist E.A."/>
            <person name="Sun H."/>
            <person name="LaButti K.M."/>
            <person name="Schmutz J."/>
            <person name="Jabbour D."/>
            <person name="Luo H."/>
            <person name="Baker S.E."/>
            <person name="Pisabarro A.G."/>
            <person name="Walton J.D."/>
            <person name="Blanchette R.A."/>
            <person name="Henrissat B."/>
            <person name="Martin F."/>
            <person name="Cullen D."/>
            <person name="Hibbett D.S."/>
            <person name="Grigoriev I.V."/>
        </authorList>
    </citation>
    <scope>NUCLEOTIDE SEQUENCE [LARGE SCALE GENOMIC DNA]</scope>
    <source>
        <strain evidence="4">FD-172 SS1</strain>
    </source>
</reference>
<dbReference type="PANTHER" id="PTHR13992">
    <property type="entry name" value="NUCLEAR RECEPTOR CO-REPRESSOR RELATED NCOR"/>
    <property type="match status" value="1"/>
</dbReference>
<evidence type="ECO:0000256" key="1">
    <source>
        <dbReference type="SAM" id="MobiDB-lite"/>
    </source>
</evidence>
<evidence type="ECO:0000259" key="2">
    <source>
        <dbReference type="PROSITE" id="PS51293"/>
    </source>
</evidence>
<feature type="non-terminal residue" evidence="3">
    <location>
        <position position="327"/>
    </location>
</feature>
<dbReference type="Proteomes" id="UP000027195">
    <property type="component" value="Unassembled WGS sequence"/>
</dbReference>
<dbReference type="InterPro" id="IPR009057">
    <property type="entry name" value="Homeodomain-like_sf"/>
</dbReference>
<dbReference type="AlphaFoldDB" id="A0A067M790"/>
<sequence>MDDVESQPETGHHIAQPTTPSPPTSPPPDTFDDALLASYGKRSSIPLDDEVTRLLKFNQSLLDAPGTRISTSPEALVEEFMSGPQLEDCLGLHDSMRSALVSQFASRDTALNDKVQRLREQYKALNDPWQIQCQRIDRLDDARRQKQAALAASEEAAVVSSRSSRRSANLGLFADAVRSDLEMEQVIATLGNEDLTDPNFLAIRNTATIPDMISVTDRWEEGCQYDDTNGIVSDPEKFFSPDVSLGHWSDEEKSIFLQQYASVPKQFGKIATFLPHKTAQQCVLYYYLNKKEINFRSILMRNGSRGRRGGGRRSGKQKGNALLADIR</sequence>
<dbReference type="PROSITE" id="PS51293">
    <property type="entry name" value="SANT"/>
    <property type="match status" value="1"/>
</dbReference>
<dbReference type="SMART" id="SM00717">
    <property type="entry name" value="SANT"/>
    <property type="match status" value="1"/>
</dbReference>
<evidence type="ECO:0000313" key="4">
    <source>
        <dbReference type="Proteomes" id="UP000027195"/>
    </source>
</evidence>
<dbReference type="PANTHER" id="PTHR13992:SF39">
    <property type="entry name" value="SMRTER, ISOFORM G"/>
    <property type="match status" value="1"/>
</dbReference>
<organism evidence="3 4">
    <name type="scientific">Botryobasidium botryosum (strain FD-172 SS1)</name>
    <dbReference type="NCBI Taxonomy" id="930990"/>
    <lineage>
        <taxon>Eukaryota</taxon>
        <taxon>Fungi</taxon>
        <taxon>Dikarya</taxon>
        <taxon>Basidiomycota</taxon>
        <taxon>Agaricomycotina</taxon>
        <taxon>Agaricomycetes</taxon>
        <taxon>Cantharellales</taxon>
        <taxon>Botryobasidiaceae</taxon>
        <taxon>Botryobasidium</taxon>
    </lineage>
</organism>
<dbReference type="CDD" id="cd00167">
    <property type="entry name" value="SANT"/>
    <property type="match status" value="1"/>
</dbReference>
<dbReference type="GO" id="GO:0006357">
    <property type="term" value="P:regulation of transcription by RNA polymerase II"/>
    <property type="evidence" value="ECO:0007669"/>
    <property type="project" value="TreeGrafter"/>
</dbReference>
<dbReference type="HOGENOM" id="CLU_851401_0_0_1"/>
<dbReference type="GO" id="GO:0034967">
    <property type="term" value="C:Set3 complex"/>
    <property type="evidence" value="ECO:0007669"/>
    <property type="project" value="TreeGrafter"/>
</dbReference>